<sequence>MNLSLNETNPTPFPVAKHSSPSWLSRIWQWLKDTLFEQPELQVSLKRDRYGHLWWYAYDPVTGRVGWLSSEDEVRAWIEDKYEHQDSYPRLKRTYVNQQLTGFSQGFSHFDR</sequence>
<organism evidence="1">
    <name type="scientific">Cyanothece sp. (strain PCC 7425 / ATCC 29141)</name>
    <dbReference type="NCBI Taxonomy" id="395961"/>
    <lineage>
        <taxon>Bacteria</taxon>
        <taxon>Bacillati</taxon>
        <taxon>Cyanobacteriota</taxon>
        <taxon>Cyanophyceae</taxon>
        <taxon>Gomontiellales</taxon>
        <taxon>Cyanothecaceae</taxon>
        <taxon>Cyanothece</taxon>
    </lineage>
</organism>
<dbReference type="KEGG" id="cyn:Cyan7425_2697"/>
<reference evidence="1" key="1">
    <citation type="submission" date="2009-01" db="EMBL/GenBank/DDBJ databases">
        <title>Complete sequence of chromosome Cyanothece sp. PCC 7425.</title>
        <authorList>
            <consortium name="US DOE Joint Genome Institute"/>
            <person name="Lucas S."/>
            <person name="Copeland A."/>
            <person name="Lapidus A."/>
            <person name="Glavina del Rio T."/>
            <person name="Dalin E."/>
            <person name="Tice H."/>
            <person name="Bruce D."/>
            <person name="Goodwin L."/>
            <person name="Pitluck S."/>
            <person name="Sims D."/>
            <person name="Meineke L."/>
            <person name="Brettin T."/>
            <person name="Detter J.C."/>
            <person name="Han C."/>
            <person name="Larimer F."/>
            <person name="Land M."/>
            <person name="Hauser L."/>
            <person name="Kyrpides N."/>
            <person name="Ovchinnikova G."/>
            <person name="Liberton M."/>
            <person name="Stoeckel J."/>
            <person name="Banerjee A."/>
            <person name="Singh A."/>
            <person name="Page L."/>
            <person name="Sato H."/>
            <person name="Zhao L."/>
            <person name="Sherman L."/>
            <person name="Pakrasi H."/>
            <person name="Richardson P."/>
        </authorList>
    </citation>
    <scope>NUCLEOTIDE SEQUENCE</scope>
    <source>
        <strain evidence="1">PCC 7425</strain>
    </source>
</reference>
<protein>
    <submittedName>
        <fullName evidence="1">Uncharacterized protein</fullName>
    </submittedName>
</protein>
<dbReference type="OrthoDB" id="426136at2"/>
<accession>B8HJU1</accession>
<dbReference type="AlphaFoldDB" id="B8HJU1"/>
<dbReference type="EMBL" id="CP001344">
    <property type="protein sequence ID" value="ACL45044.1"/>
    <property type="molecule type" value="Genomic_DNA"/>
</dbReference>
<gene>
    <name evidence="1" type="ordered locus">Cyan7425_2697</name>
</gene>
<name>B8HJU1_CYAP4</name>
<dbReference type="STRING" id="395961.Cyan7425_2697"/>
<dbReference type="HOGENOM" id="CLU_2192663_0_0_3"/>
<proteinExistence type="predicted"/>
<evidence type="ECO:0000313" key="1">
    <source>
        <dbReference type="EMBL" id="ACL45044.1"/>
    </source>
</evidence>